<dbReference type="PANTHER" id="PTHR11938">
    <property type="entry name" value="FAD NADPH DEHYDROGENASE/OXIDOREDUCTASE"/>
    <property type="match status" value="1"/>
</dbReference>
<dbReference type="GO" id="GO:0016041">
    <property type="term" value="F:glutamate synthase (ferredoxin) activity"/>
    <property type="evidence" value="ECO:0007669"/>
    <property type="project" value="UniProtKB-EC"/>
</dbReference>
<dbReference type="GO" id="GO:0051538">
    <property type="term" value="F:3 iron, 4 sulfur cluster binding"/>
    <property type="evidence" value="ECO:0007669"/>
    <property type="project" value="UniProtKB-KW"/>
</dbReference>
<dbReference type="GO" id="GO:0046872">
    <property type="term" value="F:metal ion binding"/>
    <property type="evidence" value="ECO:0007669"/>
    <property type="project" value="UniProtKB-KW"/>
</dbReference>
<evidence type="ECO:0000256" key="4">
    <source>
        <dbReference type="ARBA" id="ARBA00004909"/>
    </source>
</evidence>
<dbReference type="EC" id="1.4.7.1" evidence="17"/>
<dbReference type="AlphaFoldDB" id="A0A2K3N3Q6"/>
<dbReference type="PROSITE" id="PS51278">
    <property type="entry name" value="GATASE_TYPE_2"/>
    <property type="match status" value="1"/>
</dbReference>
<evidence type="ECO:0000256" key="16">
    <source>
        <dbReference type="ARBA" id="ARBA00037928"/>
    </source>
</evidence>
<evidence type="ECO:0000256" key="17">
    <source>
        <dbReference type="ARBA" id="ARBA00039085"/>
    </source>
</evidence>
<keyword evidence="9" id="KW-0479">Metal-binding</keyword>
<evidence type="ECO:0000256" key="3">
    <source>
        <dbReference type="ARBA" id="ARBA00004802"/>
    </source>
</evidence>
<dbReference type="GO" id="GO:0006537">
    <property type="term" value="P:glutamate biosynthetic process"/>
    <property type="evidence" value="ECO:0007669"/>
    <property type="project" value="UniProtKB-KW"/>
</dbReference>
<dbReference type="InterPro" id="IPR029055">
    <property type="entry name" value="Ntn_hydrolases_N"/>
</dbReference>
<reference evidence="19 20" key="2">
    <citation type="journal article" date="2017" name="Front. Plant Sci.">
        <title>Gene Classification and Mining of Molecular Markers Useful in Red Clover (Trifolium pratense) Breeding.</title>
        <authorList>
            <person name="Istvanek J."/>
            <person name="Dluhosova J."/>
            <person name="Dluhos P."/>
            <person name="Patkova L."/>
            <person name="Nedelnik J."/>
            <person name="Repkova J."/>
        </authorList>
    </citation>
    <scope>NUCLEOTIDE SEQUENCE [LARGE SCALE GENOMIC DNA]</scope>
    <source>
        <strain evidence="20">cv. Tatra</strain>
        <tissue evidence="19">Young leaves</tissue>
    </source>
</reference>
<protein>
    <recommendedName>
        <fullName evidence="17">glutamate synthase (ferredoxin)</fullName>
        <ecNumber evidence="17">1.4.7.1</ecNumber>
    </recommendedName>
</protein>
<evidence type="ECO:0000313" key="20">
    <source>
        <dbReference type="Proteomes" id="UP000236291"/>
    </source>
</evidence>
<dbReference type="Gene3D" id="3.60.20.10">
    <property type="entry name" value="Glutamine Phosphoribosylpyrophosphate, subunit 1, domain 1"/>
    <property type="match status" value="1"/>
</dbReference>
<dbReference type="InterPro" id="IPR017932">
    <property type="entry name" value="GATase_2_dom"/>
</dbReference>
<evidence type="ECO:0000259" key="18">
    <source>
        <dbReference type="PROSITE" id="PS51278"/>
    </source>
</evidence>
<keyword evidence="13" id="KW-0411">Iron-sulfur</keyword>
<feature type="domain" description="Glutamine amidotransferase type-2" evidence="18">
    <location>
        <begin position="107"/>
        <end position="173"/>
    </location>
</feature>
<reference evidence="19 20" key="1">
    <citation type="journal article" date="2014" name="Am. J. Bot.">
        <title>Genome assembly and annotation for red clover (Trifolium pratense; Fabaceae).</title>
        <authorList>
            <person name="Istvanek J."/>
            <person name="Jaros M."/>
            <person name="Krenek A."/>
            <person name="Repkova J."/>
        </authorList>
    </citation>
    <scope>NUCLEOTIDE SEQUENCE [LARGE SCALE GENOMIC DNA]</scope>
    <source>
        <strain evidence="20">cv. Tatra</strain>
        <tissue evidence="19">Young leaves</tissue>
    </source>
</reference>
<dbReference type="InterPro" id="IPR050711">
    <property type="entry name" value="ET-N_metabolism_enzyme"/>
</dbReference>
<comment type="similarity">
    <text evidence="5">Belongs to the glutamate synthase family.</text>
</comment>
<evidence type="ECO:0000256" key="15">
    <source>
        <dbReference type="ARBA" id="ARBA00023291"/>
    </source>
</evidence>
<comment type="pathway">
    <text evidence="4">Nitrogen metabolism.</text>
</comment>
<evidence type="ECO:0000256" key="12">
    <source>
        <dbReference type="ARBA" id="ARBA00023004"/>
    </source>
</evidence>
<evidence type="ECO:0000256" key="13">
    <source>
        <dbReference type="ARBA" id="ARBA00023014"/>
    </source>
</evidence>
<dbReference type="GO" id="GO:0019676">
    <property type="term" value="P:ammonia assimilation cycle"/>
    <property type="evidence" value="ECO:0007669"/>
    <property type="project" value="TreeGrafter"/>
</dbReference>
<evidence type="ECO:0000256" key="11">
    <source>
        <dbReference type="ARBA" id="ARBA00023002"/>
    </source>
</evidence>
<evidence type="ECO:0000256" key="14">
    <source>
        <dbReference type="ARBA" id="ARBA00023164"/>
    </source>
</evidence>
<organism evidence="19 20">
    <name type="scientific">Trifolium pratense</name>
    <name type="common">Red clover</name>
    <dbReference type="NCBI Taxonomy" id="57577"/>
    <lineage>
        <taxon>Eukaryota</taxon>
        <taxon>Viridiplantae</taxon>
        <taxon>Streptophyta</taxon>
        <taxon>Embryophyta</taxon>
        <taxon>Tracheophyta</taxon>
        <taxon>Spermatophyta</taxon>
        <taxon>Magnoliopsida</taxon>
        <taxon>eudicotyledons</taxon>
        <taxon>Gunneridae</taxon>
        <taxon>Pentapetalae</taxon>
        <taxon>rosids</taxon>
        <taxon>fabids</taxon>
        <taxon>Fabales</taxon>
        <taxon>Fabaceae</taxon>
        <taxon>Papilionoideae</taxon>
        <taxon>50 kb inversion clade</taxon>
        <taxon>NPAAA clade</taxon>
        <taxon>Hologalegina</taxon>
        <taxon>IRL clade</taxon>
        <taxon>Trifolieae</taxon>
        <taxon>Trifolium</taxon>
    </lineage>
</organism>
<keyword evidence="11" id="KW-0560">Oxidoreductase</keyword>
<evidence type="ECO:0000256" key="8">
    <source>
        <dbReference type="ARBA" id="ARBA00022643"/>
    </source>
</evidence>
<dbReference type="EMBL" id="ASHM01015819">
    <property type="protein sequence ID" value="PNX97683.1"/>
    <property type="molecule type" value="Genomic_DNA"/>
</dbReference>
<evidence type="ECO:0000256" key="1">
    <source>
        <dbReference type="ARBA" id="ARBA00001917"/>
    </source>
</evidence>
<keyword evidence="8" id="KW-0288">FMN</keyword>
<keyword evidence="6" id="KW-0028">Amino-acid biosynthesis</keyword>
<keyword evidence="15" id="KW-0003">3Fe-4S</keyword>
<dbReference type="Pfam" id="PF00310">
    <property type="entry name" value="GATase_2"/>
    <property type="match status" value="1"/>
</dbReference>
<comment type="cofactor">
    <cofactor evidence="2">
        <name>[3Fe-4S] cluster</name>
        <dbReference type="ChEBI" id="CHEBI:21137"/>
    </cofactor>
</comment>
<dbReference type="PANTHER" id="PTHR11938:SF133">
    <property type="entry name" value="GLUTAMATE SYNTHASE (NADH)"/>
    <property type="match status" value="1"/>
</dbReference>
<comment type="caution">
    <text evidence="19">The sequence shown here is derived from an EMBL/GenBank/DDBJ whole genome shotgun (WGS) entry which is preliminary data.</text>
</comment>
<dbReference type="GO" id="GO:0016040">
    <property type="term" value="F:glutamate synthase (NADH) activity"/>
    <property type="evidence" value="ECO:0007669"/>
    <property type="project" value="TreeGrafter"/>
</dbReference>
<name>A0A2K3N3Q6_TRIPR</name>
<accession>A0A2K3N3Q6</accession>
<dbReference type="ExpressionAtlas" id="A0A2K3N3Q6">
    <property type="expression patterns" value="baseline"/>
</dbReference>
<sequence length="173" mass="18902">MSSSVSLTFTALNNPQINAISNPNARLRPLTRVRSTVARCSATCVERKRWLGTKLRRSGGSERIQFWESSGLGRLPKLRVATVKSSFSAVPEKPMGLYDPAFDKDSCGVGFVAELNGQSNRKTVTDALEMLVRMTHRGACGCEANTGDGAGILVALPHGFYQEARLFLFVFVF</sequence>
<comment type="pathway">
    <text evidence="3">Energy metabolism; nitrogen metabolism.</text>
</comment>
<evidence type="ECO:0000256" key="7">
    <source>
        <dbReference type="ARBA" id="ARBA00022630"/>
    </source>
</evidence>
<gene>
    <name evidence="19" type="ORF">L195_g020916</name>
</gene>
<proteinExistence type="inferred from homology"/>
<dbReference type="STRING" id="57577.A0A2K3N3Q6"/>
<evidence type="ECO:0000256" key="10">
    <source>
        <dbReference type="ARBA" id="ARBA00022962"/>
    </source>
</evidence>
<dbReference type="SUPFAM" id="SSF56235">
    <property type="entry name" value="N-terminal nucleophile aminohydrolases (Ntn hydrolases)"/>
    <property type="match status" value="1"/>
</dbReference>
<keyword evidence="7" id="KW-0285">Flavoprotein</keyword>
<keyword evidence="14" id="KW-0314">Glutamate biosynthesis</keyword>
<evidence type="ECO:0000256" key="5">
    <source>
        <dbReference type="ARBA" id="ARBA00009716"/>
    </source>
</evidence>
<evidence type="ECO:0000313" key="19">
    <source>
        <dbReference type="EMBL" id="PNX97683.1"/>
    </source>
</evidence>
<comment type="pathway">
    <text evidence="16">Amino-acid biosynthesis; L-glutamate biosynthesis via GLT pathway; L-glutamate from 2-oxoglutarate and L-glutamine (ferredoxin route): step 1/1.</text>
</comment>
<keyword evidence="10" id="KW-0315">Glutamine amidotransferase</keyword>
<evidence type="ECO:0000256" key="9">
    <source>
        <dbReference type="ARBA" id="ARBA00022723"/>
    </source>
</evidence>
<evidence type="ECO:0000256" key="6">
    <source>
        <dbReference type="ARBA" id="ARBA00022605"/>
    </source>
</evidence>
<evidence type="ECO:0000256" key="2">
    <source>
        <dbReference type="ARBA" id="ARBA00001927"/>
    </source>
</evidence>
<dbReference type="Proteomes" id="UP000236291">
    <property type="component" value="Unassembled WGS sequence"/>
</dbReference>
<comment type="cofactor">
    <cofactor evidence="1">
        <name>FMN</name>
        <dbReference type="ChEBI" id="CHEBI:58210"/>
    </cofactor>
</comment>
<keyword evidence="12" id="KW-0408">Iron</keyword>